<keyword evidence="4 7" id="KW-1133">Transmembrane helix</keyword>
<protein>
    <submittedName>
        <fullName evidence="10">Aste57867_167 protein</fullName>
    </submittedName>
</protein>
<evidence type="ECO:0000256" key="3">
    <source>
        <dbReference type="ARBA" id="ARBA00022837"/>
    </source>
</evidence>
<dbReference type="InterPro" id="IPR011992">
    <property type="entry name" value="EF-hand-dom_pair"/>
</dbReference>
<evidence type="ECO:0000313" key="10">
    <source>
        <dbReference type="EMBL" id="VFT77393.1"/>
    </source>
</evidence>
<dbReference type="InterPro" id="IPR018247">
    <property type="entry name" value="EF_Hand_1_Ca_BS"/>
</dbReference>
<dbReference type="PROSITE" id="PS50222">
    <property type="entry name" value="EF_HAND_2"/>
    <property type="match status" value="1"/>
</dbReference>
<dbReference type="PANTHER" id="PTHR12308:SF73">
    <property type="entry name" value="ANOCTAMIN"/>
    <property type="match status" value="1"/>
</dbReference>
<proteinExistence type="predicted"/>
<dbReference type="OrthoDB" id="296386at2759"/>
<feature type="transmembrane region" description="Helical" evidence="7">
    <location>
        <begin position="865"/>
        <end position="883"/>
    </location>
</feature>
<keyword evidence="2 7" id="KW-0812">Transmembrane</keyword>
<dbReference type="Pfam" id="PF04547">
    <property type="entry name" value="Anoctamin"/>
    <property type="match status" value="1"/>
</dbReference>
<dbReference type="PANTHER" id="PTHR12308">
    <property type="entry name" value="ANOCTAMIN"/>
    <property type="match status" value="1"/>
</dbReference>
<dbReference type="GO" id="GO:0005254">
    <property type="term" value="F:chloride channel activity"/>
    <property type="evidence" value="ECO:0007669"/>
    <property type="project" value="TreeGrafter"/>
</dbReference>
<sequence length="1065" mass="124870">MEKLELIMQSNLRVRPPSRGFASAPLPRVGVTRSRNTSNASSFASNTKERAAVVTELQDNIIFSSGRGTDSSDKDANSKSKAFKGKSRTGYNDLSVPTVSIPETQRHEKNHEVPRSTDPRRYTFAIVFRNTYQVKQILRERFPGRAMKPIRHKLADQVAGMQLKCIRRLVQAGLGVVLLDNDNSIPHENEKWNQTNNICVLIDPYKDRDLLLQEFKREKDELAIKRGQANSRLGMETIESLKNICFSPALELQLTHNIIYNAFRDYDKDEWVLERHEELSCWDVVDVCFPLHDRTFNNAFFAEYRKRTFDFRLSKATTGNSERWAIEELRLHFGERVAFLFAFMHIYSKMLGPLTAVCVIYYVGFRFVPGYTWNYYLLGLSILGFGVVSLWAPAMMLVWERETRTLTEKWNLQSYKDTIFERNDENPSFEYTWVKNEITHEMEKQPKKSKKRLIRATMFFFVALSSVIQCIILMPFLQWYVWSKLAPTCDSVRCTKEQNCYHFLNCFKSKDSTVGTDRWVYILLQGVLLGLMIDTVFYELFNWFSATFVKWENVRKKSEFENRLIHRKFVFVWSNWFFWFLTLAFFYLPYGDRVNALFRSVGWSWAIIYNWDPTILTLDTLFVTPLVVTQLLNMVLETWLPYLIRKIKGKPMSCRSCTSSWISSLNCVVRRNDRKKKHRRDANMTAHKLADEVSRTTRFFVPVLGYSDDSNEYTAYQILAESKLPVFDTSSDYLDACIQFSYVVMFTVVWPLLPFPAFCNNVLEVRGDAFRLLFGHRRPMPRRDVSIGEWATVLHYANVMAITIVSALLVMYHFGAYVSLQDDNYCDFTFDNASMVPFMSIDYNRSRSPDQCYAMRQKPWFREQVLIFIILEHIGFGFRYLMLQLDKTPTSISNPSYLRLKQIREYTSQRTAHSNVFEYIRELRDIFDKYDVDNTDQLQEEDLVLFLADWTFKEPGELQKRSGIIFRYMDKNKLGKVSFSTCCLMLQHAHHDRFFSALLGIYDHLDDHRNEQVRLNNDAIQIRRVLRAQSADDDVRFKTYRNSQESTDDKQSDLVTTSGGGVQMF</sequence>
<comment type="subcellular location">
    <subcellularLocation>
        <location evidence="1">Membrane</location>
        <topology evidence="1">Multi-pass membrane protein</topology>
    </subcellularLocation>
</comment>
<feature type="region of interest" description="Disordered" evidence="6">
    <location>
        <begin position="63"/>
        <end position="96"/>
    </location>
</feature>
<organism evidence="10 11">
    <name type="scientific">Aphanomyces stellatus</name>
    <dbReference type="NCBI Taxonomy" id="120398"/>
    <lineage>
        <taxon>Eukaryota</taxon>
        <taxon>Sar</taxon>
        <taxon>Stramenopiles</taxon>
        <taxon>Oomycota</taxon>
        <taxon>Saprolegniomycetes</taxon>
        <taxon>Saprolegniales</taxon>
        <taxon>Verrucalvaceae</taxon>
        <taxon>Aphanomyces</taxon>
    </lineage>
</organism>
<name>A0A485K4Y0_9STRA</name>
<evidence type="ECO:0000256" key="2">
    <source>
        <dbReference type="ARBA" id="ARBA00022692"/>
    </source>
</evidence>
<evidence type="ECO:0000256" key="7">
    <source>
        <dbReference type="SAM" id="Phobius"/>
    </source>
</evidence>
<gene>
    <name evidence="10" type="primary">Aste57867_167</name>
    <name evidence="9" type="ORF">As57867_000167</name>
    <name evidence="10" type="ORF">ASTE57867_167</name>
</gene>
<feature type="transmembrane region" description="Helical" evidence="7">
    <location>
        <begin position="375"/>
        <end position="399"/>
    </location>
</feature>
<feature type="region of interest" description="Disordered" evidence="6">
    <location>
        <begin position="1041"/>
        <end position="1065"/>
    </location>
</feature>
<feature type="transmembrane region" description="Helical" evidence="7">
    <location>
        <begin position="793"/>
        <end position="814"/>
    </location>
</feature>
<dbReference type="PROSITE" id="PS00018">
    <property type="entry name" value="EF_HAND_1"/>
    <property type="match status" value="1"/>
</dbReference>
<feature type="domain" description="EF-hand" evidence="8">
    <location>
        <begin position="918"/>
        <end position="953"/>
    </location>
</feature>
<evidence type="ECO:0000256" key="1">
    <source>
        <dbReference type="ARBA" id="ARBA00004141"/>
    </source>
</evidence>
<feature type="transmembrane region" description="Helical" evidence="7">
    <location>
        <begin position="337"/>
        <end position="363"/>
    </location>
</feature>
<feature type="transmembrane region" description="Helical" evidence="7">
    <location>
        <begin position="621"/>
        <end position="644"/>
    </location>
</feature>
<keyword evidence="5 7" id="KW-0472">Membrane</keyword>
<evidence type="ECO:0000313" key="9">
    <source>
        <dbReference type="EMBL" id="KAF0720610.1"/>
    </source>
</evidence>
<dbReference type="EMBL" id="VJMH01000006">
    <property type="protein sequence ID" value="KAF0720610.1"/>
    <property type="molecule type" value="Genomic_DNA"/>
</dbReference>
<dbReference type="EMBL" id="CAADRA010000006">
    <property type="protein sequence ID" value="VFT77393.1"/>
    <property type="molecule type" value="Genomic_DNA"/>
</dbReference>
<reference evidence="10 11" key="1">
    <citation type="submission" date="2019-03" db="EMBL/GenBank/DDBJ databases">
        <authorList>
            <person name="Gaulin E."/>
            <person name="Dumas B."/>
        </authorList>
    </citation>
    <scope>NUCLEOTIDE SEQUENCE [LARGE SCALE GENOMIC DNA]</scope>
    <source>
        <strain evidence="10">CBS 568.67</strain>
    </source>
</reference>
<dbReference type="Gene3D" id="1.10.238.10">
    <property type="entry name" value="EF-hand"/>
    <property type="match status" value="1"/>
</dbReference>
<evidence type="ECO:0000256" key="4">
    <source>
        <dbReference type="ARBA" id="ARBA00022989"/>
    </source>
</evidence>
<feature type="transmembrane region" description="Helical" evidence="7">
    <location>
        <begin position="453"/>
        <end position="477"/>
    </location>
</feature>
<evidence type="ECO:0000256" key="5">
    <source>
        <dbReference type="ARBA" id="ARBA00023136"/>
    </source>
</evidence>
<dbReference type="GO" id="GO:0016020">
    <property type="term" value="C:membrane"/>
    <property type="evidence" value="ECO:0007669"/>
    <property type="project" value="UniProtKB-SubCell"/>
</dbReference>
<feature type="transmembrane region" description="Helical" evidence="7">
    <location>
        <begin position="733"/>
        <end position="753"/>
    </location>
</feature>
<dbReference type="Gene3D" id="1.20.1110.10">
    <property type="entry name" value="Calcium-transporting ATPase, transmembrane domain"/>
    <property type="match status" value="1"/>
</dbReference>
<feature type="transmembrane region" description="Helical" evidence="7">
    <location>
        <begin position="570"/>
        <end position="590"/>
    </location>
</feature>
<dbReference type="SUPFAM" id="SSF47473">
    <property type="entry name" value="EF-hand"/>
    <property type="match status" value="1"/>
</dbReference>
<dbReference type="AlphaFoldDB" id="A0A485K4Y0"/>
<dbReference type="GO" id="GO:0005509">
    <property type="term" value="F:calcium ion binding"/>
    <property type="evidence" value="ECO:0007669"/>
    <property type="project" value="InterPro"/>
</dbReference>
<dbReference type="Proteomes" id="UP000332933">
    <property type="component" value="Unassembled WGS sequence"/>
</dbReference>
<evidence type="ECO:0000259" key="8">
    <source>
        <dbReference type="PROSITE" id="PS50222"/>
    </source>
</evidence>
<reference evidence="9" key="2">
    <citation type="submission" date="2019-06" db="EMBL/GenBank/DDBJ databases">
        <title>Genomics analysis of Aphanomyces spp. identifies a new class of oomycete effector associated with host adaptation.</title>
        <authorList>
            <person name="Gaulin E."/>
        </authorList>
    </citation>
    <scope>NUCLEOTIDE SEQUENCE</scope>
    <source>
        <strain evidence="9">CBS 578.67</strain>
    </source>
</reference>
<evidence type="ECO:0000313" key="11">
    <source>
        <dbReference type="Proteomes" id="UP000332933"/>
    </source>
</evidence>
<dbReference type="InterPro" id="IPR002048">
    <property type="entry name" value="EF_hand_dom"/>
</dbReference>
<feature type="region of interest" description="Disordered" evidence="6">
    <location>
        <begin position="18"/>
        <end position="48"/>
    </location>
</feature>
<feature type="compositionally biased region" description="Low complexity" evidence="6">
    <location>
        <begin position="32"/>
        <end position="46"/>
    </location>
</feature>
<dbReference type="InterPro" id="IPR049452">
    <property type="entry name" value="Anoctamin_TM"/>
</dbReference>
<evidence type="ECO:0000256" key="6">
    <source>
        <dbReference type="SAM" id="MobiDB-lite"/>
    </source>
</evidence>
<feature type="transmembrane region" description="Helical" evidence="7">
    <location>
        <begin position="519"/>
        <end position="549"/>
    </location>
</feature>
<dbReference type="InterPro" id="IPR007632">
    <property type="entry name" value="Anoctamin"/>
</dbReference>
<keyword evidence="3" id="KW-0106">Calcium</keyword>
<accession>A0A485K4Y0</accession>
<keyword evidence="11" id="KW-1185">Reference proteome</keyword>